<feature type="compositionally biased region" description="Polar residues" evidence="1">
    <location>
        <begin position="538"/>
        <end position="562"/>
    </location>
</feature>
<dbReference type="EMBL" id="JASWJB010000064">
    <property type="protein sequence ID" value="KAK2603426.1"/>
    <property type="molecule type" value="Genomic_DNA"/>
</dbReference>
<feature type="compositionally biased region" description="Polar residues" evidence="1">
    <location>
        <begin position="433"/>
        <end position="470"/>
    </location>
</feature>
<comment type="caution">
    <text evidence="3">The sequence shown here is derived from an EMBL/GenBank/DDBJ whole genome shotgun (WGS) entry which is preliminary data.</text>
</comment>
<feature type="chain" id="PRO_5042462817" evidence="2">
    <location>
        <begin position="20"/>
        <end position="653"/>
    </location>
</feature>
<evidence type="ECO:0000313" key="4">
    <source>
        <dbReference type="Proteomes" id="UP001251528"/>
    </source>
</evidence>
<proteinExistence type="predicted"/>
<evidence type="ECO:0000313" key="3">
    <source>
        <dbReference type="EMBL" id="KAK2603426.1"/>
    </source>
</evidence>
<keyword evidence="4" id="KW-1185">Reference proteome</keyword>
<dbReference type="Proteomes" id="UP001251528">
    <property type="component" value="Unassembled WGS sequence"/>
</dbReference>
<name>A0AAJ0CRF8_9HYPO</name>
<evidence type="ECO:0000256" key="1">
    <source>
        <dbReference type="SAM" id="MobiDB-lite"/>
    </source>
</evidence>
<feature type="compositionally biased region" description="Polar residues" evidence="1">
    <location>
        <begin position="505"/>
        <end position="521"/>
    </location>
</feature>
<evidence type="ECO:0000256" key="2">
    <source>
        <dbReference type="SAM" id="SignalP"/>
    </source>
</evidence>
<dbReference type="AlphaFoldDB" id="A0AAJ0CRF8"/>
<organism evidence="3 4">
    <name type="scientific">Conoideocrella luteorostrata</name>
    <dbReference type="NCBI Taxonomy" id="1105319"/>
    <lineage>
        <taxon>Eukaryota</taxon>
        <taxon>Fungi</taxon>
        <taxon>Dikarya</taxon>
        <taxon>Ascomycota</taxon>
        <taxon>Pezizomycotina</taxon>
        <taxon>Sordariomycetes</taxon>
        <taxon>Hypocreomycetidae</taxon>
        <taxon>Hypocreales</taxon>
        <taxon>Clavicipitaceae</taxon>
        <taxon>Conoideocrella</taxon>
    </lineage>
</organism>
<feature type="compositionally biased region" description="Polar residues" evidence="1">
    <location>
        <begin position="367"/>
        <end position="383"/>
    </location>
</feature>
<feature type="compositionally biased region" description="Low complexity" evidence="1">
    <location>
        <begin position="355"/>
        <end position="365"/>
    </location>
</feature>
<feature type="compositionally biased region" description="Polar residues" evidence="1">
    <location>
        <begin position="404"/>
        <end position="418"/>
    </location>
</feature>
<feature type="region of interest" description="Disordered" evidence="1">
    <location>
        <begin position="344"/>
        <end position="562"/>
    </location>
</feature>
<sequence length="653" mass="70161">MKSNVVNLCVLALAHGALANDPVKPLPESEQEFVPYENRGGAKYIVASQMDACHKADSRQKNGPDYPCISKAKIEFACKANGTTPEHLKAQQDCMCGEGSSFFQDAKACSSCKVGYGLQGTAEGPFWKKFFDRLETTYCKAKELDGNFFSYYQRNGPGDGYPVGRGPHNPTDNKYGPIGVVSVREYYPDAPAVQGPGKFTPVPASQLQFKSLTGGSVPVDGPCAVEGKIQAQPVAKENATAPTRPKATIGKFTNSTQSVNVQDYSVLLSAKCDCIFSNQSVDSFKLVCGEDRAVKGSLKPIKEMEKKEQKQKLSQLPDVSNCGCFSKLAVKVVPADVATGKAALPNSEQATTPISPGSSYPPYGGNDRTQQTQSNNAGDSVPNSKLDAGSVHHDNKQGAGAVPNSKQDSCSVHNNKQDAGSVHHDNKQGAGSVPNSKQDSCSVHNNKQDAGSVYYDNTQGAGSVPNSKQDAGSVHHDNKQGAGAVPNGKQDVVSVPNGKQDAGSVPNTKENTSSVPNSKQGAGSVHHGNKQDAGSVHGNKQNDQLTNGEQPSSPHGNNACQKQAQSIEECRKMANPNNAEEQRWCLCNTVNVFNLAYQCAKEKGLDCQQAEYWRLYYTEFKYRFCDAKEHDNYEAAYRAHNNIWEGRLSLTSV</sequence>
<keyword evidence="2" id="KW-0732">Signal</keyword>
<reference evidence="3" key="1">
    <citation type="submission" date="2023-06" db="EMBL/GenBank/DDBJ databases">
        <title>Conoideocrella luteorostrata (Hypocreales: Clavicipitaceae), a potential biocontrol fungus for elongate hemlock scale in United States Christmas tree production areas.</title>
        <authorList>
            <person name="Barrett H."/>
            <person name="Lovett B."/>
            <person name="Macias A.M."/>
            <person name="Stajich J.E."/>
            <person name="Kasson M.T."/>
        </authorList>
    </citation>
    <scope>NUCLEOTIDE SEQUENCE</scope>
    <source>
        <strain evidence="3">ARSEF 14590</strain>
    </source>
</reference>
<feature type="signal peptide" evidence="2">
    <location>
        <begin position="1"/>
        <end position="19"/>
    </location>
</feature>
<gene>
    <name evidence="3" type="ORF">QQS21_004376</name>
</gene>
<protein>
    <submittedName>
        <fullName evidence="3">Uncharacterized protein</fullName>
    </submittedName>
</protein>
<accession>A0AAJ0CRF8</accession>